<dbReference type="PANTHER" id="PTHR22923:SF62">
    <property type="entry name" value="CVP18"/>
    <property type="match status" value="1"/>
</dbReference>
<dbReference type="Pfam" id="PF00386">
    <property type="entry name" value="C1q"/>
    <property type="match status" value="1"/>
</dbReference>
<evidence type="ECO:0000256" key="2">
    <source>
        <dbReference type="ARBA" id="ARBA00022525"/>
    </source>
</evidence>
<evidence type="ECO:0000256" key="1">
    <source>
        <dbReference type="ARBA" id="ARBA00004613"/>
    </source>
</evidence>
<feature type="domain" description="C1q" evidence="5">
    <location>
        <begin position="166"/>
        <end position="309"/>
    </location>
</feature>
<evidence type="ECO:0000313" key="6">
    <source>
        <dbReference type="EMBL" id="KAK4011422.1"/>
    </source>
</evidence>
<feature type="signal peptide" evidence="4">
    <location>
        <begin position="1"/>
        <end position="23"/>
    </location>
</feature>
<comment type="caution">
    <text evidence="6">The sequence shown here is derived from an EMBL/GenBank/DDBJ whole genome shotgun (WGS) entry which is preliminary data.</text>
</comment>
<dbReference type="InterPro" id="IPR008983">
    <property type="entry name" value="Tumour_necrosis_fac-like_dom"/>
</dbReference>
<evidence type="ECO:0000259" key="5">
    <source>
        <dbReference type="PROSITE" id="PS50871"/>
    </source>
</evidence>
<evidence type="ECO:0000256" key="3">
    <source>
        <dbReference type="ARBA" id="ARBA00022729"/>
    </source>
</evidence>
<dbReference type="EMBL" id="JAOYFB010000003">
    <property type="protein sequence ID" value="KAK4011422.1"/>
    <property type="molecule type" value="Genomic_DNA"/>
</dbReference>
<dbReference type="SMART" id="SM00110">
    <property type="entry name" value="C1Q"/>
    <property type="match status" value="1"/>
</dbReference>
<gene>
    <name evidence="6" type="ORF">OUZ56_020539</name>
</gene>
<keyword evidence="3 4" id="KW-0732">Signal</keyword>
<accession>A0ABQ9ZER3</accession>
<sequence>MARYLYSMFVFLLCASKMSSTYGFSWNKQLQQATGNHNKILQLENRDTRLEALEFKVQQHDEIREALTSKVFELEAKVQQQQLLLDALQNAKPRSHCQSVVNGDNDNKSRAVSAMPASCADLQVMGYDLNGFYSVMGVGKMNSVYCDFTKPSSESGFQQLIGFTEIKSVSTAFYVQRSSSFTQINTPIPFQVERLNVGGAMNLTSGIFTAPVTGSYFFCLSGTAYISESTSRLVFTISLYMNDNPIAYGYADEMSTEYQYETFSLQSTLHLMKGDQVWLQISSIGTGVYLYGGLFTHFNGWLLQEDIFQSTNIK</sequence>
<dbReference type="SUPFAM" id="SSF49842">
    <property type="entry name" value="TNF-like"/>
    <property type="match status" value="1"/>
</dbReference>
<dbReference type="InterPro" id="IPR050822">
    <property type="entry name" value="Cerebellin_Synaptic_Org"/>
</dbReference>
<dbReference type="PANTHER" id="PTHR22923">
    <property type="entry name" value="CEREBELLIN-RELATED"/>
    <property type="match status" value="1"/>
</dbReference>
<name>A0ABQ9ZER3_9CRUS</name>
<keyword evidence="7" id="KW-1185">Reference proteome</keyword>
<dbReference type="Gene3D" id="2.60.120.40">
    <property type="match status" value="1"/>
</dbReference>
<reference evidence="6 7" key="1">
    <citation type="journal article" date="2023" name="Nucleic Acids Res.">
        <title>The hologenome of Daphnia magna reveals possible DNA methylation and microbiome-mediated evolution of the host genome.</title>
        <authorList>
            <person name="Chaturvedi A."/>
            <person name="Li X."/>
            <person name="Dhandapani V."/>
            <person name="Marshall H."/>
            <person name="Kissane S."/>
            <person name="Cuenca-Cambronero M."/>
            <person name="Asole G."/>
            <person name="Calvet F."/>
            <person name="Ruiz-Romero M."/>
            <person name="Marangio P."/>
            <person name="Guigo R."/>
            <person name="Rago D."/>
            <person name="Mirbahai L."/>
            <person name="Eastwood N."/>
            <person name="Colbourne J.K."/>
            <person name="Zhou J."/>
            <person name="Mallon E."/>
            <person name="Orsini L."/>
        </authorList>
    </citation>
    <scope>NUCLEOTIDE SEQUENCE [LARGE SCALE GENOMIC DNA]</scope>
    <source>
        <strain evidence="6">LRV0_1</strain>
    </source>
</reference>
<evidence type="ECO:0000313" key="7">
    <source>
        <dbReference type="Proteomes" id="UP001234178"/>
    </source>
</evidence>
<proteinExistence type="predicted"/>
<comment type="subcellular location">
    <subcellularLocation>
        <location evidence="1">Secreted</location>
    </subcellularLocation>
</comment>
<dbReference type="Proteomes" id="UP001234178">
    <property type="component" value="Unassembled WGS sequence"/>
</dbReference>
<protein>
    <recommendedName>
        <fullName evidence="5">C1q domain-containing protein</fullName>
    </recommendedName>
</protein>
<evidence type="ECO:0000256" key="4">
    <source>
        <dbReference type="SAM" id="SignalP"/>
    </source>
</evidence>
<keyword evidence="2" id="KW-0964">Secreted</keyword>
<organism evidence="6 7">
    <name type="scientific">Daphnia magna</name>
    <dbReference type="NCBI Taxonomy" id="35525"/>
    <lineage>
        <taxon>Eukaryota</taxon>
        <taxon>Metazoa</taxon>
        <taxon>Ecdysozoa</taxon>
        <taxon>Arthropoda</taxon>
        <taxon>Crustacea</taxon>
        <taxon>Branchiopoda</taxon>
        <taxon>Diplostraca</taxon>
        <taxon>Cladocera</taxon>
        <taxon>Anomopoda</taxon>
        <taxon>Daphniidae</taxon>
        <taxon>Daphnia</taxon>
    </lineage>
</organism>
<feature type="chain" id="PRO_5047167034" description="C1q domain-containing protein" evidence="4">
    <location>
        <begin position="24"/>
        <end position="314"/>
    </location>
</feature>
<dbReference type="InterPro" id="IPR001073">
    <property type="entry name" value="C1q_dom"/>
</dbReference>
<dbReference type="PROSITE" id="PS50871">
    <property type="entry name" value="C1Q"/>
    <property type="match status" value="1"/>
</dbReference>